<dbReference type="RefSeq" id="WP_341672741.1">
    <property type="nucleotide sequence ID" value="NZ_JBBYHV010000001.1"/>
</dbReference>
<protein>
    <submittedName>
        <fullName evidence="3">S41 family peptidase</fullName>
    </submittedName>
</protein>
<name>A0ABU9IDV7_9SPHN</name>
<dbReference type="InterPro" id="IPR005151">
    <property type="entry name" value="Tail-specific_protease"/>
</dbReference>
<evidence type="ECO:0000313" key="3">
    <source>
        <dbReference type="EMBL" id="MEL1250224.1"/>
    </source>
</evidence>
<proteinExistence type="predicted"/>
<evidence type="ECO:0000313" key="4">
    <source>
        <dbReference type="Proteomes" id="UP001497045"/>
    </source>
</evidence>
<dbReference type="Proteomes" id="UP001497045">
    <property type="component" value="Unassembled WGS sequence"/>
</dbReference>
<evidence type="ECO:0000256" key="1">
    <source>
        <dbReference type="SAM" id="SignalP"/>
    </source>
</evidence>
<reference evidence="3 4" key="1">
    <citation type="submission" date="2024-04" db="EMBL/GenBank/DDBJ databases">
        <title>Aurantiacibacter sp. DGU6 16S ribosomal RNA gene Genome sequencing and assembly.</title>
        <authorList>
            <person name="Park S."/>
        </authorList>
    </citation>
    <scope>NUCLEOTIDE SEQUENCE [LARGE SCALE GENOMIC DNA]</scope>
    <source>
        <strain evidence="3 4">DGU6</strain>
    </source>
</reference>
<dbReference type="PANTHER" id="PTHR32060">
    <property type="entry name" value="TAIL-SPECIFIC PROTEASE"/>
    <property type="match status" value="1"/>
</dbReference>
<dbReference type="Pfam" id="PF03572">
    <property type="entry name" value="Peptidase_S41"/>
    <property type="match status" value="1"/>
</dbReference>
<dbReference type="Gene3D" id="3.90.226.10">
    <property type="entry name" value="2-enoyl-CoA Hydratase, Chain A, domain 1"/>
    <property type="match status" value="1"/>
</dbReference>
<dbReference type="PANTHER" id="PTHR32060:SF22">
    <property type="entry name" value="CARBOXYL-TERMINAL-PROCESSING PEPTIDASE 3, CHLOROPLASTIC"/>
    <property type="match status" value="1"/>
</dbReference>
<keyword evidence="4" id="KW-1185">Reference proteome</keyword>
<evidence type="ECO:0000259" key="2">
    <source>
        <dbReference type="Pfam" id="PF03572"/>
    </source>
</evidence>
<feature type="signal peptide" evidence="1">
    <location>
        <begin position="1"/>
        <end position="23"/>
    </location>
</feature>
<comment type="caution">
    <text evidence="3">The sequence shown here is derived from an EMBL/GenBank/DDBJ whole genome shotgun (WGS) entry which is preliminary data.</text>
</comment>
<dbReference type="InterPro" id="IPR029045">
    <property type="entry name" value="ClpP/crotonase-like_dom_sf"/>
</dbReference>
<accession>A0ABU9IDV7</accession>
<gene>
    <name evidence="3" type="ORF">AAEO60_06030</name>
</gene>
<dbReference type="EMBL" id="JBBYHV010000001">
    <property type="protein sequence ID" value="MEL1250224.1"/>
    <property type="molecule type" value="Genomic_DNA"/>
</dbReference>
<feature type="chain" id="PRO_5045766662" evidence="1">
    <location>
        <begin position="24"/>
        <end position="491"/>
    </location>
</feature>
<dbReference type="SUPFAM" id="SSF52096">
    <property type="entry name" value="ClpP/crotonase"/>
    <property type="match status" value="1"/>
</dbReference>
<organism evidence="3 4">
    <name type="scientific">Aurantiacibacter gilvus</name>
    <dbReference type="NCBI Taxonomy" id="3139141"/>
    <lineage>
        <taxon>Bacteria</taxon>
        <taxon>Pseudomonadati</taxon>
        <taxon>Pseudomonadota</taxon>
        <taxon>Alphaproteobacteria</taxon>
        <taxon>Sphingomonadales</taxon>
        <taxon>Erythrobacteraceae</taxon>
        <taxon>Aurantiacibacter</taxon>
    </lineage>
</organism>
<feature type="domain" description="Tail specific protease" evidence="2">
    <location>
        <begin position="280"/>
        <end position="466"/>
    </location>
</feature>
<keyword evidence="1" id="KW-0732">Signal</keyword>
<sequence length="491" mass="53584">MQNRFIRNLFASFCLLSASAVAAQEPPLCDTCYTEEEAREDLTTLYDRLQREHVDLFARRSEAEYAAHVQTLLERIDGPVERADFHLMLHAVMAFGNVGHAKTEAAMADVFAHVGAGGTIIPLSITYRDDVMLTDNWVGEGDALPPGSQITALGGLSVPEFEDRAKQIISADSARLLRSQIELGLQAWLYLVFGPVDSLQVDYVTPDGRSGVQQVEATGLNEMYAMQAERALPRPDRRPSARIHRDLGHGIYYLQPGHFFASEAERGEDGEAYAIEPFRAFVEEAFASLAASGASDLVIDLRDNSGGDASFSDLIIARLVNEPYRYASHYEVRAGANTKAAWADWEGDPESMAGRIAAALALAEEGERVVIDLPETQPILENAFRGRVWVLVNQHSYSNAAVVAALMQDLDIATIMGEETSDVPTTYGAVESFTLPHSGASIVYPKAYMVRPSGDRSTRGVVPDFVIAPNGIGSAEDVMLETALVQIRSSR</sequence>